<organism evidence="2 3">
    <name type="scientific">Saccharicrinis fermentans DSM 9555 = JCM 21142</name>
    <dbReference type="NCBI Taxonomy" id="869213"/>
    <lineage>
        <taxon>Bacteria</taxon>
        <taxon>Pseudomonadati</taxon>
        <taxon>Bacteroidota</taxon>
        <taxon>Bacteroidia</taxon>
        <taxon>Marinilabiliales</taxon>
        <taxon>Marinilabiliaceae</taxon>
        <taxon>Saccharicrinis</taxon>
    </lineage>
</organism>
<protein>
    <recommendedName>
        <fullName evidence="4">Protein BatD</fullName>
    </recommendedName>
</protein>
<evidence type="ECO:0000313" key="2">
    <source>
        <dbReference type="EMBL" id="GAF02344.1"/>
    </source>
</evidence>
<dbReference type="eggNOG" id="COG0457">
    <property type="taxonomic scope" value="Bacteria"/>
</dbReference>
<keyword evidence="3" id="KW-1185">Reference proteome</keyword>
<sequence length="598" mass="68298">MVLLFSIYGNMGAQDVQFTAKAKQSVLAGEKFQLIFSVNEEGEDFRLPPLSDFTVLMGPSVMTSSSTQIINGKVSRNRQYTYTYILKGDKVGKYTINPAQITIKGKKYTSNKINIEVIKNDGSLQKQQQQSSDANFSNDDLFIRVINNKKSIYQGEPLVLTTKIYTRIDLDNVSDIKHPDFRNFIVQDLSDASNIEWSYEYVNNKQYRVGTFEQKVLYAQKTGVQNISPTEIEFLIKQRVRRRSANIFDEFFDNNYRIVKKRVKSKPIQITVKPYPAGRPRDFSGAVGQLNMKVLTSANKVKVNDGITIKVVISGTGNHKLMSSPTFNFPTDFDVFDPTPKNNFKNTVAGMKGTKTFEYLIIPRFPGKFTIDPLNFSYFDYKSKSFKTISSQPIVIEVEKSGEGEEYTGGTYSPSVVNREDVKFVGKDIRFIKTGNPNLKPKGTFLFGSMLFYLGYIIPVLIFMIVFVLYRKRMHENENLHLVKNKKANKMAQKRLKKSSAFLKAKDHEAFYDEVLKALYTYLSDKLYLPVSELNKDKVSMLIEERGVESEVKDELISILDTCEFARFSPESGASEEMDKLYKRALSNISKLDNQIKK</sequence>
<dbReference type="EMBL" id="BAMD01000008">
    <property type="protein sequence ID" value="GAF02344.1"/>
    <property type="molecule type" value="Genomic_DNA"/>
</dbReference>
<comment type="caution">
    <text evidence="2">The sequence shown here is derived from an EMBL/GenBank/DDBJ whole genome shotgun (WGS) entry which is preliminary data.</text>
</comment>
<evidence type="ECO:0008006" key="4">
    <source>
        <dbReference type="Google" id="ProtNLM"/>
    </source>
</evidence>
<keyword evidence="1" id="KW-1133">Transmembrane helix</keyword>
<dbReference type="Proteomes" id="UP000019402">
    <property type="component" value="Unassembled WGS sequence"/>
</dbReference>
<dbReference type="PANTHER" id="PTHR40940:SF2">
    <property type="entry name" value="BATD"/>
    <property type="match status" value="1"/>
</dbReference>
<keyword evidence="1" id="KW-0472">Membrane</keyword>
<dbReference type="AlphaFoldDB" id="W7YII1"/>
<gene>
    <name evidence="2" type="ORF">JCM21142_3978</name>
</gene>
<dbReference type="Pfam" id="PF13584">
    <property type="entry name" value="BatD"/>
    <property type="match status" value="2"/>
</dbReference>
<evidence type="ECO:0000313" key="3">
    <source>
        <dbReference type="Proteomes" id="UP000019402"/>
    </source>
</evidence>
<reference evidence="2 3" key="1">
    <citation type="journal article" date="2014" name="Genome Announc.">
        <title>Draft Genome Sequence of Cytophaga fermentans JCM 21142T, a Facultative Anaerobe Isolated from Marine Mud.</title>
        <authorList>
            <person name="Starns D."/>
            <person name="Oshima K."/>
            <person name="Suda W."/>
            <person name="Iino T."/>
            <person name="Yuki M."/>
            <person name="Inoue J."/>
            <person name="Kitamura K."/>
            <person name="Iida T."/>
            <person name="Darby A."/>
            <person name="Hattori M."/>
            <person name="Ohkuma M."/>
        </authorList>
    </citation>
    <scope>NUCLEOTIDE SEQUENCE [LARGE SCALE GENOMIC DNA]</scope>
    <source>
        <strain evidence="2 3">JCM 21142</strain>
    </source>
</reference>
<dbReference type="PANTHER" id="PTHR40940">
    <property type="entry name" value="PROTEIN BATD-RELATED"/>
    <property type="match status" value="1"/>
</dbReference>
<evidence type="ECO:0000256" key="1">
    <source>
        <dbReference type="SAM" id="Phobius"/>
    </source>
</evidence>
<feature type="transmembrane region" description="Helical" evidence="1">
    <location>
        <begin position="445"/>
        <end position="470"/>
    </location>
</feature>
<dbReference type="InterPro" id="IPR025738">
    <property type="entry name" value="BatD"/>
</dbReference>
<proteinExistence type="predicted"/>
<keyword evidence="1" id="KW-0812">Transmembrane</keyword>
<dbReference type="STRING" id="869213.GCA_000517085_01218"/>
<name>W7YII1_9BACT</name>
<accession>W7YII1</accession>